<evidence type="ECO:0008006" key="3">
    <source>
        <dbReference type="Google" id="ProtNLM"/>
    </source>
</evidence>
<organism evidence="1 2">
    <name type="scientific">Urochloa decumbens</name>
    <dbReference type="NCBI Taxonomy" id="240449"/>
    <lineage>
        <taxon>Eukaryota</taxon>
        <taxon>Viridiplantae</taxon>
        <taxon>Streptophyta</taxon>
        <taxon>Embryophyta</taxon>
        <taxon>Tracheophyta</taxon>
        <taxon>Spermatophyta</taxon>
        <taxon>Magnoliopsida</taxon>
        <taxon>Liliopsida</taxon>
        <taxon>Poales</taxon>
        <taxon>Poaceae</taxon>
        <taxon>PACMAD clade</taxon>
        <taxon>Panicoideae</taxon>
        <taxon>Panicodae</taxon>
        <taxon>Paniceae</taxon>
        <taxon>Melinidinae</taxon>
        <taxon>Urochloa</taxon>
    </lineage>
</organism>
<keyword evidence="2" id="KW-1185">Reference proteome</keyword>
<dbReference type="AlphaFoldDB" id="A0ABC8ZKY5"/>
<gene>
    <name evidence="1" type="ORF">URODEC1_LOCUS46141</name>
</gene>
<accession>A0ABC8ZKY5</accession>
<evidence type="ECO:0000313" key="1">
    <source>
        <dbReference type="EMBL" id="CAL4963376.1"/>
    </source>
</evidence>
<name>A0ABC8ZKY5_9POAL</name>
<dbReference type="EMBL" id="OZ075129">
    <property type="protein sequence ID" value="CAL4963376.1"/>
    <property type="molecule type" value="Genomic_DNA"/>
</dbReference>
<proteinExistence type="predicted"/>
<reference evidence="1" key="1">
    <citation type="submission" date="2024-10" db="EMBL/GenBank/DDBJ databases">
        <authorList>
            <person name="Ryan C."/>
        </authorList>
    </citation>
    <scope>NUCLEOTIDE SEQUENCE [LARGE SCALE GENOMIC DNA]</scope>
</reference>
<evidence type="ECO:0000313" key="2">
    <source>
        <dbReference type="Proteomes" id="UP001497457"/>
    </source>
</evidence>
<sequence length="256" mass="28829">MIPNNCPPWIDPGNVFRVVIKCEKYKANIDYGVVEMSEQVCDIWFDRCRVYSLDKFVDDMAREIIWVEARWAERVVHICVVVVDRDGHEAGTAGSNARVGSRGHGTPGVTDVDADAMGETSSSPNNVEPAYGEVDLTTQTIVPDAKTDGDMIALVNEDVVFEMGFKAADDKVEEEVAATYAIPVILAKLQEDMREAGLPIDDIDPEELVWDWDRDNLDMTVGIIYPCMHDFRQAMRQHAIVHEFELGTEKFDKNRF</sequence>
<protein>
    <recommendedName>
        <fullName evidence="3">Transposase</fullName>
    </recommendedName>
</protein>
<dbReference type="Proteomes" id="UP001497457">
    <property type="component" value="Chromosome 19rd"/>
</dbReference>